<dbReference type="PANTHER" id="PTHR22907">
    <property type="entry name" value="GH04558P"/>
    <property type="match status" value="1"/>
</dbReference>
<dbReference type="AlphaFoldDB" id="A0A0N4V1B0"/>
<dbReference type="Pfam" id="PF25057">
    <property type="entry name" value="CUT_N"/>
    <property type="match status" value="1"/>
</dbReference>
<evidence type="ECO:0000313" key="9">
    <source>
        <dbReference type="EMBL" id="VDD88298.1"/>
    </source>
</evidence>
<evidence type="ECO:0000259" key="8">
    <source>
        <dbReference type="PROSITE" id="PS51034"/>
    </source>
</evidence>
<keyword evidence="3" id="KW-1003">Cell membrane</keyword>
<accession>A0A0N4V1B0</accession>
<dbReference type="PROSITE" id="PS51034">
    <property type="entry name" value="ZP_2"/>
    <property type="match status" value="1"/>
</dbReference>
<proteinExistence type="predicted"/>
<comment type="subcellular location">
    <subcellularLocation>
        <location evidence="1">Cell membrane</location>
        <topology evidence="1">Single-pass type I membrane protein</topology>
    </subcellularLocation>
</comment>
<gene>
    <name evidence="9" type="ORF">EVEC_LOCUS3441</name>
</gene>
<dbReference type="GO" id="GO:0005886">
    <property type="term" value="C:plasma membrane"/>
    <property type="evidence" value="ECO:0007669"/>
    <property type="project" value="UniProtKB-SubCell"/>
</dbReference>
<dbReference type="InterPro" id="IPR057475">
    <property type="entry name" value="CUT_C"/>
</dbReference>
<evidence type="ECO:0000256" key="7">
    <source>
        <dbReference type="ARBA" id="ARBA00023136"/>
    </source>
</evidence>
<dbReference type="OrthoDB" id="10068552at2759"/>
<keyword evidence="7" id="KW-0472">Membrane</keyword>
<keyword evidence="10" id="KW-1185">Reference proteome</keyword>
<evidence type="ECO:0000256" key="4">
    <source>
        <dbReference type="ARBA" id="ARBA00022692"/>
    </source>
</evidence>
<evidence type="ECO:0000313" key="11">
    <source>
        <dbReference type="WBParaSite" id="EVEC_0000373301-mRNA-1"/>
    </source>
</evidence>
<dbReference type="InterPro" id="IPR001507">
    <property type="entry name" value="ZP_dom"/>
</dbReference>
<keyword evidence="2" id="KW-0193">Cuticle</keyword>
<dbReference type="InterPro" id="IPR051962">
    <property type="entry name" value="Cuticlin"/>
</dbReference>
<evidence type="ECO:0000256" key="6">
    <source>
        <dbReference type="ARBA" id="ARBA00022989"/>
    </source>
</evidence>
<evidence type="ECO:0000256" key="2">
    <source>
        <dbReference type="ARBA" id="ARBA00022460"/>
    </source>
</evidence>
<dbReference type="InterPro" id="IPR056953">
    <property type="entry name" value="CUT_N"/>
</dbReference>
<keyword evidence="4" id="KW-0812">Transmembrane</keyword>
<name>A0A0N4V1B0_ENTVE</name>
<evidence type="ECO:0000256" key="5">
    <source>
        <dbReference type="ARBA" id="ARBA00022729"/>
    </source>
</evidence>
<evidence type="ECO:0000256" key="3">
    <source>
        <dbReference type="ARBA" id="ARBA00022475"/>
    </source>
</evidence>
<dbReference type="Proteomes" id="UP000274131">
    <property type="component" value="Unassembled WGS sequence"/>
</dbReference>
<evidence type="ECO:0000313" key="10">
    <source>
        <dbReference type="Proteomes" id="UP000274131"/>
    </source>
</evidence>
<dbReference type="PANTHER" id="PTHR22907:SF12">
    <property type="entry name" value="ZP DOMAIN-CONTAINING PROTEIN"/>
    <property type="match status" value="1"/>
</dbReference>
<feature type="domain" description="ZP" evidence="8">
    <location>
        <begin position="1"/>
        <end position="146"/>
    </location>
</feature>
<reference evidence="9 10" key="2">
    <citation type="submission" date="2018-10" db="EMBL/GenBank/DDBJ databases">
        <authorList>
            <consortium name="Pathogen Informatics"/>
        </authorList>
    </citation>
    <scope>NUCLEOTIDE SEQUENCE [LARGE SCALE GENOMIC DNA]</scope>
</reference>
<reference evidence="11" key="1">
    <citation type="submission" date="2017-02" db="UniProtKB">
        <authorList>
            <consortium name="WormBaseParasite"/>
        </authorList>
    </citation>
    <scope>IDENTIFICATION</scope>
</reference>
<dbReference type="STRING" id="51028.A0A0N4V1B0"/>
<sequence>MYVRGQFNQTQCKQRFYGEYRGASLKVPLYECGVRRIYQHHPRGTMYVLVVIASFHPRFLTKFDRAYRVKCFYSQNDKDVESGLEIGSLYAETVDESVITQPDCKYSLREGSVDGPLLHYAKIGEKIVHRWECDNRKVYSFTKSAF</sequence>
<protein>
    <submittedName>
        <fullName evidence="11">ZP domain-containing protein</fullName>
    </submittedName>
</protein>
<evidence type="ECO:0000256" key="1">
    <source>
        <dbReference type="ARBA" id="ARBA00004251"/>
    </source>
</evidence>
<dbReference type="Pfam" id="PF25301">
    <property type="entry name" value="CUT_C"/>
    <property type="match status" value="1"/>
</dbReference>
<organism evidence="11">
    <name type="scientific">Enterobius vermicularis</name>
    <name type="common">Human pinworm</name>
    <dbReference type="NCBI Taxonomy" id="51028"/>
    <lineage>
        <taxon>Eukaryota</taxon>
        <taxon>Metazoa</taxon>
        <taxon>Ecdysozoa</taxon>
        <taxon>Nematoda</taxon>
        <taxon>Chromadorea</taxon>
        <taxon>Rhabditida</taxon>
        <taxon>Spirurina</taxon>
        <taxon>Oxyuridomorpha</taxon>
        <taxon>Oxyuroidea</taxon>
        <taxon>Oxyuridae</taxon>
        <taxon>Enterobius</taxon>
    </lineage>
</organism>
<dbReference type="WBParaSite" id="EVEC_0000373301-mRNA-1">
    <property type="protein sequence ID" value="EVEC_0000373301-mRNA-1"/>
    <property type="gene ID" value="EVEC_0000373301"/>
</dbReference>
<dbReference type="GO" id="GO:0042302">
    <property type="term" value="F:structural constituent of cuticle"/>
    <property type="evidence" value="ECO:0007669"/>
    <property type="project" value="UniProtKB-KW"/>
</dbReference>
<dbReference type="EMBL" id="UXUI01007595">
    <property type="protein sequence ID" value="VDD88298.1"/>
    <property type="molecule type" value="Genomic_DNA"/>
</dbReference>
<keyword evidence="6" id="KW-1133">Transmembrane helix</keyword>
<keyword evidence="5" id="KW-0732">Signal</keyword>